<dbReference type="Pfam" id="PF00231">
    <property type="entry name" value="ATP-synt"/>
    <property type="match status" value="1"/>
</dbReference>
<dbReference type="InterPro" id="IPR023632">
    <property type="entry name" value="ATP_synth_F1_gsu_CS"/>
</dbReference>
<dbReference type="InterPro" id="IPR035968">
    <property type="entry name" value="ATP_synth_F1_ATPase_gsu"/>
</dbReference>
<evidence type="ECO:0000313" key="13">
    <source>
        <dbReference type="EMBL" id="KAI3424192.1"/>
    </source>
</evidence>
<dbReference type="PANTHER" id="PTHR11693:SF22">
    <property type="entry name" value="ATP SYNTHASE SUBUNIT GAMMA, MITOCHONDRIAL"/>
    <property type="match status" value="1"/>
</dbReference>
<evidence type="ECO:0000256" key="3">
    <source>
        <dbReference type="ARBA" id="ARBA00020843"/>
    </source>
</evidence>
<keyword evidence="9" id="KW-0472">Membrane</keyword>
<reference evidence="13" key="1">
    <citation type="journal article" date="2019" name="Plant J.">
        <title>Chlorella vulgaris genome assembly and annotation reveals the molecular basis for metabolic acclimation to high light conditions.</title>
        <authorList>
            <person name="Cecchin M."/>
            <person name="Marcolungo L."/>
            <person name="Rossato M."/>
            <person name="Girolomoni L."/>
            <person name="Cosentino E."/>
            <person name="Cuine S."/>
            <person name="Li-Beisson Y."/>
            <person name="Delledonne M."/>
            <person name="Ballottari M."/>
        </authorList>
    </citation>
    <scope>NUCLEOTIDE SEQUENCE</scope>
    <source>
        <strain evidence="13">211/11P</strain>
    </source>
</reference>
<keyword evidence="8" id="KW-0496">Mitochondrion</keyword>
<dbReference type="GO" id="GO:0046933">
    <property type="term" value="F:proton-transporting ATP synthase activity, rotational mechanism"/>
    <property type="evidence" value="ECO:0007669"/>
    <property type="project" value="InterPro"/>
</dbReference>
<dbReference type="Gene3D" id="1.10.287.80">
    <property type="entry name" value="ATP synthase, gamma subunit, helix hairpin domain"/>
    <property type="match status" value="1"/>
</dbReference>
<dbReference type="FunFam" id="3.40.1380.10:FF:000003">
    <property type="entry name" value="ATP synthase subunit gamma"/>
    <property type="match status" value="1"/>
</dbReference>
<gene>
    <name evidence="13" type="ORF">D9Q98_009548</name>
</gene>
<keyword evidence="10" id="KW-0139">CF(1)</keyword>
<dbReference type="PIRSF" id="PIRSF039089">
    <property type="entry name" value="ATP_synthase_gamma"/>
    <property type="match status" value="1"/>
</dbReference>
<evidence type="ECO:0000256" key="6">
    <source>
        <dbReference type="ARBA" id="ARBA00022792"/>
    </source>
</evidence>
<dbReference type="GO" id="GO:0005743">
    <property type="term" value="C:mitochondrial inner membrane"/>
    <property type="evidence" value="ECO:0007669"/>
    <property type="project" value="UniProtKB-SubCell"/>
</dbReference>
<keyword evidence="14" id="KW-1185">Reference proteome</keyword>
<evidence type="ECO:0000256" key="10">
    <source>
        <dbReference type="ARBA" id="ARBA00023196"/>
    </source>
</evidence>
<evidence type="ECO:0000256" key="11">
    <source>
        <dbReference type="ARBA" id="ARBA00023310"/>
    </source>
</evidence>
<reference evidence="13" key="2">
    <citation type="submission" date="2020-11" db="EMBL/GenBank/DDBJ databases">
        <authorList>
            <person name="Cecchin M."/>
            <person name="Marcolungo L."/>
            <person name="Rossato M."/>
            <person name="Girolomoni L."/>
            <person name="Cosentino E."/>
            <person name="Cuine S."/>
            <person name="Li-Beisson Y."/>
            <person name="Delledonne M."/>
            <person name="Ballottari M."/>
        </authorList>
    </citation>
    <scope>NUCLEOTIDE SEQUENCE</scope>
    <source>
        <strain evidence="13">211/11P</strain>
        <tissue evidence="13">Whole cell</tissue>
    </source>
</reference>
<keyword evidence="7" id="KW-0406">Ion transport</keyword>
<keyword evidence="5" id="KW-0375">Hydrogen ion transport</keyword>
<dbReference type="FunFam" id="1.10.287.80:FF:000001">
    <property type="entry name" value="ATP synthase gamma chain"/>
    <property type="match status" value="1"/>
</dbReference>
<dbReference type="HAMAP" id="MF_00815">
    <property type="entry name" value="ATP_synth_gamma_bact"/>
    <property type="match status" value="1"/>
</dbReference>
<evidence type="ECO:0000256" key="8">
    <source>
        <dbReference type="ARBA" id="ARBA00023128"/>
    </source>
</evidence>
<proteinExistence type="inferred from homology"/>
<comment type="caution">
    <text evidence="13">The sequence shown here is derived from an EMBL/GenBank/DDBJ whole genome shotgun (WGS) entry which is preliminary data.</text>
</comment>
<keyword evidence="11" id="KW-0066">ATP synthesis</keyword>
<dbReference type="NCBIfam" id="TIGR01146">
    <property type="entry name" value="ATPsyn_F1gamma"/>
    <property type="match status" value="1"/>
</dbReference>
<accession>A0A9D4YSG8</accession>
<evidence type="ECO:0000256" key="9">
    <source>
        <dbReference type="ARBA" id="ARBA00023136"/>
    </source>
</evidence>
<evidence type="ECO:0000313" key="14">
    <source>
        <dbReference type="Proteomes" id="UP001055712"/>
    </source>
</evidence>
<dbReference type="CDD" id="cd12151">
    <property type="entry name" value="F1-ATPase_gamma"/>
    <property type="match status" value="1"/>
</dbReference>
<evidence type="ECO:0000256" key="1">
    <source>
        <dbReference type="ARBA" id="ARBA00004637"/>
    </source>
</evidence>
<sequence length="328" mass="35082">MSLRRAGLALLRQQGAPLVESLSATTQQAQGAVREAVEGCSRGVSTLAVKQRMKSVGNIQKITKAMKMVAASKMRSATAATENSRGIVQPFLRMLGDMPDTQGAKAVFVPVTSDKGLCGGINSTVCKYTRATVKAVRDGAAAADSGEAAPEMMLVVMGEKGRAQLQRDMRDNIYGTVADTNKVKITFPEASAIAEELLKTEYDTARILYNRFVSAINQKPTIATVLSPDALERAAAEGGAMDSYELEGPDRPEMLMDLAEFQLAATLYNSMMENNCSEQSSRMSAMENSTKNAGEMLGKLTLTYNRTRQASITTELIEIISGATALAG</sequence>
<comment type="subcellular location">
    <subcellularLocation>
        <location evidence="1">Mitochondrion inner membrane</location>
        <topology evidence="1">Peripheral membrane protein</topology>
    </subcellularLocation>
</comment>
<dbReference type="InterPro" id="IPR000131">
    <property type="entry name" value="ATP_synth_F1_gsu"/>
</dbReference>
<dbReference type="PROSITE" id="PS00153">
    <property type="entry name" value="ATPASE_GAMMA"/>
    <property type="match status" value="1"/>
</dbReference>
<dbReference type="PANTHER" id="PTHR11693">
    <property type="entry name" value="ATP SYNTHASE GAMMA CHAIN"/>
    <property type="match status" value="1"/>
</dbReference>
<dbReference type="Gene3D" id="3.40.1380.10">
    <property type="match status" value="1"/>
</dbReference>
<evidence type="ECO:0000256" key="12">
    <source>
        <dbReference type="ARBA" id="ARBA00031066"/>
    </source>
</evidence>
<dbReference type="EMBL" id="SIDB01000013">
    <property type="protein sequence ID" value="KAI3424192.1"/>
    <property type="molecule type" value="Genomic_DNA"/>
</dbReference>
<evidence type="ECO:0000256" key="2">
    <source>
        <dbReference type="ARBA" id="ARBA00007681"/>
    </source>
</evidence>
<keyword evidence="6" id="KW-0999">Mitochondrion inner membrane</keyword>
<dbReference type="Proteomes" id="UP001055712">
    <property type="component" value="Unassembled WGS sequence"/>
</dbReference>
<dbReference type="SUPFAM" id="SSF52943">
    <property type="entry name" value="ATP synthase (F1-ATPase), gamma subunit"/>
    <property type="match status" value="1"/>
</dbReference>
<organism evidence="13 14">
    <name type="scientific">Chlorella vulgaris</name>
    <name type="common">Green alga</name>
    <dbReference type="NCBI Taxonomy" id="3077"/>
    <lineage>
        <taxon>Eukaryota</taxon>
        <taxon>Viridiplantae</taxon>
        <taxon>Chlorophyta</taxon>
        <taxon>core chlorophytes</taxon>
        <taxon>Trebouxiophyceae</taxon>
        <taxon>Chlorellales</taxon>
        <taxon>Chlorellaceae</taxon>
        <taxon>Chlorella clade</taxon>
        <taxon>Chlorella</taxon>
    </lineage>
</organism>
<dbReference type="OrthoDB" id="239812at2759"/>
<dbReference type="PRINTS" id="PR00126">
    <property type="entry name" value="ATPASEGAMMA"/>
</dbReference>
<evidence type="ECO:0000256" key="5">
    <source>
        <dbReference type="ARBA" id="ARBA00022781"/>
    </source>
</evidence>
<protein>
    <recommendedName>
        <fullName evidence="3">ATP synthase subunit gamma, mitochondrial</fullName>
    </recommendedName>
    <alternativeName>
        <fullName evidence="12">F-ATPase gamma subunit</fullName>
    </alternativeName>
</protein>
<name>A0A9D4YSG8_CHLVU</name>
<comment type="similarity">
    <text evidence="2">Belongs to the ATPase gamma chain family.</text>
</comment>
<dbReference type="GO" id="GO:0045259">
    <property type="term" value="C:proton-transporting ATP synthase complex"/>
    <property type="evidence" value="ECO:0007669"/>
    <property type="project" value="UniProtKB-KW"/>
</dbReference>
<dbReference type="AlphaFoldDB" id="A0A9D4YSG8"/>
<evidence type="ECO:0000256" key="7">
    <source>
        <dbReference type="ARBA" id="ARBA00023065"/>
    </source>
</evidence>
<evidence type="ECO:0000256" key="4">
    <source>
        <dbReference type="ARBA" id="ARBA00022448"/>
    </source>
</evidence>
<keyword evidence="4" id="KW-0813">Transport</keyword>